<dbReference type="AlphaFoldDB" id="A0A836C3L0"/>
<comment type="caution">
    <text evidence="3">The sequence shown here is derived from an EMBL/GenBank/DDBJ whole genome shotgun (WGS) entry which is preliminary data.</text>
</comment>
<keyword evidence="4" id="KW-1185">Reference proteome</keyword>
<evidence type="ECO:0000256" key="1">
    <source>
        <dbReference type="SAM" id="MobiDB-lite"/>
    </source>
</evidence>
<organism evidence="3 4">
    <name type="scientific">Edaphochlamys debaryana</name>
    <dbReference type="NCBI Taxonomy" id="47281"/>
    <lineage>
        <taxon>Eukaryota</taxon>
        <taxon>Viridiplantae</taxon>
        <taxon>Chlorophyta</taxon>
        <taxon>core chlorophytes</taxon>
        <taxon>Chlorophyceae</taxon>
        <taxon>CS clade</taxon>
        <taxon>Chlamydomonadales</taxon>
        <taxon>Chlamydomonadales incertae sedis</taxon>
        <taxon>Edaphochlamys</taxon>
    </lineage>
</organism>
<feature type="compositionally biased region" description="Gly residues" evidence="1">
    <location>
        <begin position="205"/>
        <end position="220"/>
    </location>
</feature>
<evidence type="ECO:0000313" key="4">
    <source>
        <dbReference type="Proteomes" id="UP000612055"/>
    </source>
</evidence>
<feature type="compositionally biased region" description="Polar residues" evidence="1">
    <location>
        <begin position="106"/>
        <end position="117"/>
    </location>
</feature>
<protein>
    <recommendedName>
        <fullName evidence="2">RAP domain-containing protein</fullName>
    </recommendedName>
</protein>
<name>A0A836C3L0_9CHLO</name>
<accession>A0A836C3L0</accession>
<dbReference type="PANTHER" id="PTHR21228">
    <property type="entry name" value="FAST LEU-RICH DOMAIN-CONTAINING"/>
    <property type="match status" value="1"/>
</dbReference>
<evidence type="ECO:0000313" key="3">
    <source>
        <dbReference type="EMBL" id="KAG2497892.1"/>
    </source>
</evidence>
<feature type="compositionally biased region" description="Basic and acidic residues" evidence="1">
    <location>
        <begin position="32"/>
        <end position="47"/>
    </location>
</feature>
<dbReference type="GO" id="GO:0044528">
    <property type="term" value="P:regulation of mitochondrial mRNA stability"/>
    <property type="evidence" value="ECO:0007669"/>
    <property type="project" value="TreeGrafter"/>
</dbReference>
<feature type="region of interest" description="Disordered" evidence="1">
    <location>
        <begin position="20"/>
        <end position="230"/>
    </location>
</feature>
<dbReference type="InterPro" id="IPR050870">
    <property type="entry name" value="FAST_kinase"/>
</dbReference>
<reference evidence="3" key="1">
    <citation type="journal article" date="2020" name="bioRxiv">
        <title>Comparative genomics of Chlamydomonas.</title>
        <authorList>
            <person name="Craig R.J."/>
            <person name="Hasan A.R."/>
            <person name="Ness R.W."/>
            <person name="Keightley P.D."/>
        </authorList>
    </citation>
    <scope>NUCLEOTIDE SEQUENCE</scope>
    <source>
        <strain evidence="3">CCAP 11/70</strain>
    </source>
</reference>
<dbReference type="GO" id="GO:0009507">
    <property type="term" value="C:chloroplast"/>
    <property type="evidence" value="ECO:0007669"/>
    <property type="project" value="GOC"/>
</dbReference>
<dbReference type="PANTHER" id="PTHR21228:SF40">
    <property type="entry name" value="LD45607P"/>
    <property type="match status" value="1"/>
</dbReference>
<dbReference type="Proteomes" id="UP000612055">
    <property type="component" value="Unassembled WGS sequence"/>
</dbReference>
<proteinExistence type="predicted"/>
<dbReference type="GO" id="GO:0000963">
    <property type="term" value="P:mitochondrial RNA processing"/>
    <property type="evidence" value="ECO:0007669"/>
    <property type="project" value="TreeGrafter"/>
</dbReference>
<dbReference type="GO" id="GO:1901259">
    <property type="term" value="P:chloroplast rRNA processing"/>
    <property type="evidence" value="ECO:0007669"/>
    <property type="project" value="TreeGrafter"/>
</dbReference>
<sequence length="856" mass="89995">MRLSPAWLRVARAAGLTRVLAPPHLRRHSPRATHDDAGDRAPAREDAPTPDPSGSGAQDSKWKPRRARGEPPLAHEGAGKRGEPSGTSSGAGRHSDRRRQGRFTAAAQSTGSRRNTPSRPPNFNGAGASSAGGPSGGGSRCAGPEPSTSSRRHPNDSNTRGPHSVPPKQHTEKSGGHAGRAAGSASSSPATSGQGSRGQPRGQPAGRGRGNGRGGSGGRGSSAPATPRGGTHVLSAIRACTDLSQLLQLVERDAAAWGRSGNAYALVSALNQAAAKLGTTSPADAALRHRIFDGVATALVPLAPSLTDAAGCTIPLHACAKAGYWGGGLAAALLQRLARDGGAVLATGSGQNLSNMWWAMSEALGSPEGRAVLAQLDLDQLLRATEASLLGMKDLGSQVCANMLLACARFKARDVDRLAQHLTARLVEVEAEAKCQEVANALYALGELAELSGRQPDLEELLGILGVVGSRLWEPEEARRDGFTAQALSNMLLACSKLGCVGTAQDLAAECARRRFARFSPQAFANSVWALAKMGFDDQAWYGEAVAAAEQPGTLRGAVPQDWSNLWYALAVVAHSPTSSRLLERTAEAAGVLRKGATPQACANLLWALANLRQYDERLVDALAGRLRELLGQDPKQLSGQHLCNSLWALAVMGTGALSRHSDMAEGLLHEAARRWNTHGLDAFNQGELTQLWQAQLELAHLGDGELEGILEAAGDGLLPTALAAAEEQAAEWASQSETEQQVIAALKQLSRRLGPDTTFRLYGGYVVPGLGRVTDAAVELAGGRCVAVEVDGPSHFFANCAGDATAVDGPTALRNRQLGRVFGEVLSMPWWQWAAMRDASAQQELLRRRLRVEVY</sequence>
<feature type="domain" description="RAP" evidence="2">
    <location>
        <begin position="787"/>
        <end position="849"/>
    </location>
</feature>
<dbReference type="GO" id="GO:0003723">
    <property type="term" value="F:RNA binding"/>
    <property type="evidence" value="ECO:0007669"/>
    <property type="project" value="TreeGrafter"/>
</dbReference>
<gene>
    <name evidence="3" type="ORF">HYH03_004158</name>
</gene>
<evidence type="ECO:0000259" key="2">
    <source>
        <dbReference type="PROSITE" id="PS51286"/>
    </source>
</evidence>
<dbReference type="GO" id="GO:0005759">
    <property type="term" value="C:mitochondrial matrix"/>
    <property type="evidence" value="ECO:0007669"/>
    <property type="project" value="TreeGrafter"/>
</dbReference>
<dbReference type="InterPro" id="IPR013584">
    <property type="entry name" value="RAP"/>
</dbReference>
<dbReference type="EMBL" id="JAEHOE010000012">
    <property type="protein sequence ID" value="KAG2497892.1"/>
    <property type="molecule type" value="Genomic_DNA"/>
</dbReference>
<dbReference type="GO" id="GO:0035770">
    <property type="term" value="C:ribonucleoprotein granule"/>
    <property type="evidence" value="ECO:0007669"/>
    <property type="project" value="TreeGrafter"/>
</dbReference>
<dbReference type="OrthoDB" id="536711at2759"/>
<dbReference type="PROSITE" id="PS51286">
    <property type="entry name" value="RAP"/>
    <property type="match status" value="1"/>
</dbReference>
<feature type="compositionally biased region" description="Low complexity" evidence="1">
    <location>
        <begin position="179"/>
        <end position="204"/>
    </location>
</feature>